<dbReference type="InterPro" id="IPR036291">
    <property type="entry name" value="NAD(P)-bd_dom_sf"/>
</dbReference>
<dbReference type="InterPro" id="IPR045865">
    <property type="entry name" value="ACT-like_dom_sf"/>
</dbReference>
<keyword evidence="5" id="KW-0827">Tyrosine biosynthesis</keyword>
<protein>
    <recommendedName>
        <fullName evidence="4">Prephenate dehydrogenase</fullName>
        <ecNumber evidence="3">1.3.1.12</ecNumber>
    </recommendedName>
</protein>
<organism evidence="12 13">
    <name type="scientific">Angustibacter luteus</name>
    <dbReference type="NCBI Taxonomy" id="658456"/>
    <lineage>
        <taxon>Bacteria</taxon>
        <taxon>Bacillati</taxon>
        <taxon>Actinomycetota</taxon>
        <taxon>Actinomycetes</taxon>
        <taxon>Kineosporiales</taxon>
        <taxon>Kineosporiaceae</taxon>
    </lineage>
</organism>
<evidence type="ECO:0000256" key="4">
    <source>
        <dbReference type="ARBA" id="ARBA00016891"/>
    </source>
</evidence>
<evidence type="ECO:0000256" key="7">
    <source>
        <dbReference type="ARBA" id="ARBA00023027"/>
    </source>
</evidence>
<dbReference type="SUPFAM" id="SSF55021">
    <property type="entry name" value="ACT-like"/>
    <property type="match status" value="1"/>
</dbReference>
<dbReference type="Pfam" id="PF02153">
    <property type="entry name" value="PDH_N"/>
    <property type="match status" value="1"/>
</dbReference>
<evidence type="ECO:0000256" key="8">
    <source>
        <dbReference type="ARBA" id="ARBA00023141"/>
    </source>
</evidence>
<dbReference type="Gene3D" id="3.40.50.720">
    <property type="entry name" value="NAD(P)-binding Rossmann-like Domain"/>
    <property type="match status" value="1"/>
</dbReference>
<keyword evidence="8" id="KW-0028">Amino-acid biosynthesis</keyword>
<dbReference type="InterPro" id="IPR046825">
    <property type="entry name" value="PDH_C"/>
</dbReference>
<dbReference type="NCBIfam" id="NF005111">
    <property type="entry name" value="PRK06545.2-3"/>
    <property type="match status" value="1"/>
</dbReference>
<dbReference type="EMBL" id="JBHSRD010000002">
    <property type="protein sequence ID" value="MFC6006153.1"/>
    <property type="molecule type" value="Genomic_DNA"/>
</dbReference>
<evidence type="ECO:0000259" key="10">
    <source>
        <dbReference type="PROSITE" id="PS51176"/>
    </source>
</evidence>
<dbReference type="PROSITE" id="PS51176">
    <property type="entry name" value="PDH_ADH"/>
    <property type="match status" value="1"/>
</dbReference>
<name>A0ABW1JBH7_9ACTN</name>
<dbReference type="InterPro" id="IPR050812">
    <property type="entry name" value="Preph/Arog_dehydrog"/>
</dbReference>
<reference evidence="13" key="1">
    <citation type="journal article" date="2019" name="Int. J. Syst. Evol. Microbiol.">
        <title>The Global Catalogue of Microorganisms (GCM) 10K type strain sequencing project: providing services to taxonomists for standard genome sequencing and annotation.</title>
        <authorList>
            <consortium name="The Broad Institute Genomics Platform"/>
            <consortium name="The Broad Institute Genome Sequencing Center for Infectious Disease"/>
            <person name="Wu L."/>
            <person name="Ma J."/>
        </authorList>
    </citation>
    <scope>NUCLEOTIDE SEQUENCE [LARGE SCALE GENOMIC DNA]</scope>
    <source>
        <strain evidence="13">KACC 14249</strain>
    </source>
</reference>
<evidence type="ECO:0000256" key="9">
    <source>
        <dbReference type="ARBA" id="ARBA00049260"/>
    </source>
</evidence>
<dbReference type="GO" id="GO:0008977">
    <property type="term" value="F:prephenate dehydrogenase (NAD+) activity"/>
    <property type="evidence" value="ECO:0007669"/>
    <property type="project" value="UniProtKB-EC"/>
</dbReference>
<evidence type="ECO:0000256" key="5">
    <source>
        <dbReference type="ARBA" id="ARBA00022498"/>
    </source>
</evidence>
<evidence type="ECO:0000313" key="13">
    <source>
        <dbReference type="Proteomes" id="UP001596189"/>
    </source>
</evidence>
<keyword evidence="8" id="KW-0057">Aromatic amino acid biosynthesis</keyword>
<comment type="similarity">
    <text evidence="2">Belongs to the prephenate/arogenate dehydrogenase family.</text>
</comment>
<dbReference type="PROSITE" id="PS51671">
    <property type="entry name" value="ACT"/>
    <property type="match status" value="1"/>
</dbReference>
<dbReference type="InterPro" id="IPR046826">
    <property type="entry name" value="PDH_N"/>
</dbReference>
<evidence type="ECO:0000259" key="11">
    <source>
        <dbReference type="PROSITE" id="PS51671"/>
    </source>
</evidence>
<keyword evidence="13" id="KW-1185">Reference proteome</keyword>
<comment type="pathway">
    <text evidence="1">Amino-acid biosynthesis; L-tyrosine biosynthesis; (4-hydroxyphenyl)pyruvate from prephenate (NAD(+) route): step 1/1.</text>
</comment>
<evidence type="ECO:0000256" key="3">
    <source>
        <dbReference type="ARBA" id="ARBA00012068"/>
    </source>
</evidence>
<gene>
    <name evidence="12" type="ORF">ACFQDO_03330</name>
</gene>
<feature type="domain" description="ACT" evidence="11">
    <location>
        <begin position="297"/>
        <end position="364"/>
    </location>
</feature>
<dbReference type="Gene3D" id="1.10.3660.10">
    <property type="entry name" value="6-phosphogluconate dehydrogenase C-terminal like domain"/>
    <property type="match status" value="1"/>
</dbReference>
<evidence type="ECO:0000256" key="6">
    <source>
        <dbReference type="ARBA" id="ARBA00023002"/>
    </source>
</evidence>
<sequence length="364" mass="36964">MTGSHVTSVRVVGTGLVGTSVGLALTGHGIDVTLADPSPSAVALARDLGAGRIDPDAGCDLVVVAAPPDVVADVVAAELAAHPDAVVTDVASVKSLPLQRLHTLGVDLSRYVGGHPLAGRERSGAVAARADLFTGRPWVLTPTAETSPAALEQVRATAQLLGATVSVMDAREHDEAVAIISHVPQVAASLVAARLRTASEQAVGLAGQGVRDVTRIAASDPHLWTQILAGNAGAVARALHALRDDLDAVLAAVDALGARPDDALGARATVAGFVAAGNEGHARIPGKHGSAPTVYVAVPVIVPDRPGELARLLRDVGDAGVNLEDLRIEHSEGRPVGLAEIDVLPAAAQTLVTALRQQGWSVHA</sequence>
<dbReference type="Proteomes" id="UP001596189">
    <property type="component" value="Unassembled WGS sequence"/>
</dbReference>
<dbReference type="EC" id="1.3.1.12" evidence="3"/>
<proteinExistence type="inferred from homology"/>
<comment type="catalytic activity">
    <reaction evidence="9">
        <text>prephenate + NAD(+) = 3-(4-hydroxyphenyl)pyruvate + CO2 + NADH</text>
        <dbReference type="Rhea" id="RHEA:13869"/>
        <dbReference type="ChEBI" id="CHEBI:16526"/>
        <dbReference type="ChEBI" id="CHEBI:29934"/>
        <dbReference type="ChEBI" id="CHEBI:36242"/>
        <dbReference type="ChEBI" id="CHEBI:57540"/>
        <dbReference type="ChEBI" id="CHEBI:57945"/>
        <dbReference type="EC" id="1.3.1.12"/>
    </reaction>
</comment>
<evidence type="ECO:0000256" key="2">
    <source>
        <dbReference type="ARBA" id="ARBA00007964"/>
    </source>
</evidence>
<accession>A0ABW1JBH7</accession>
<dbReference type="RefSeq" id="WP_345717012.1">
    <property type="nucleotide sequence ID" value="NZ_BAABFP010000005.1"/>
</dbReference>
<evidence type="ECO:0000256" key="1">
    <source>
        <dbReference type="ARBA" id="ARBA00005067"/>
    </source>
</evidence>
<dbReference type="NCBIfam" id="NF005112">
    <property type="entry name" value="PRK06545.2-4"/>
    <property type="match status" value="1"/>
</dbReference>
<dbReference type="PANTHER" id="PTHR21363">
    <property type="entry name" value="PREPHENATE DEHYDROGENASE"/>
    <property type="match status" value="1"/>
</dbReference>
<feature type="domain" description="Prephenate/arogenate dehydrogenase" evidence="10">
    <location>
        <begin position="7"/>
        <end position="286"/>
    </location>
</feature>
<dbReference type="SUPFAM" id="SSF48179">
    <property type="entry name" value="6-phosphogluconate dehydrogenase C-terminal domain-like"/>
    <property type="match status" value="1"/>
</dbReference>
<dbReference type="InterPro" id="IPR003099">
    <property type="entry name" value="Prephen_DH"/>
</dbReference>
<keyword evidence="6 12" id="KW-0560">Oxidoreductase</keyword>
<dbReference type="Gene3D" id="3.30.70.260">
    <property type="match status" value="1"/>
</dbReference>
<dbReference type="InterPro" id="IPR008927">
    <property type="entry name" value="6-PGluconate_DH-like_C_sf"/>
</dbReference>
<dbReference type="PANTHER" id="PTHR21363:SF0">
    <property type="entry name" value="PREPHENATE DEHYDROGENASE [NADP(+)]"/>
    <property type="match status" value="1"/>
</dbReference>
<dbReference type="InterPro" id="IPR002912">
    <property type="entry name" value="ACT_dom"/>
</dbReference>
<comment type="caution">
    <text evidence="12">The sequence shown here is derived from an EMBL/GenBank/DDBJ whole genome shotgun (WGS) entry which is preliminary data.</text>
</comment>
<keyword evidence="7" id="KW-0520">NAD</keyword>
<dbReference type="Pfam" id="PF20463">
    <property type="entry name" value="PDH_C"/>
    <property type="match status" value="1"/>
</dbReference>
<dbReference type="SUPFAM" id="SSF51735">
    <property type="entry name" value="NAD(P)-binding Rossmann-fold domains"/>
    <property type="match status" value="1"/>
</dbReference>
<evidence type="ECO:0000313" key="12">
    <source>
        <dbReference type="EMBL" id="MFC6006153.1"/>
    </source>
</evidence>